<evidence type="ECO:0008006" key="5">
    <source>
        <dbReference type="Google" id="ProtNLM"/>
    </source>
</evidence>
<accession>A0A8K1C9T5</accession>
<dbReference type="InterPro" id="IPR011022">
    <property type="entry name" value="Arrestin_C-like"/>
</dbReference>
<keyword evidence="4" id="KW-1185">Reference proteome</keyword>
<dbReference type="EMBL" id="SPLM01000111">
    <property type="protein sequence ID" value="TMW58557.1"/>
    <property type="molecule type" value="Genomic_DNA"/>
</dbReference>
<gene>
    <name evidence="3" type="ORF">Poli38472_010116</name>
</gene>
<protein>
    <recommendedName>
        <fullName evidence="5">Arrestin C-terminal-like domain-containing protein</fullName>
    </recommendedName>
</protein>
<evidence type="ECO:0000259" key="1">
    <source>
        <dbReference type="Pfam" id="PF00339"/>
    </source>
</evidence>
<organism evidence="3 4">
    <name type="scientific">Pythium oligandrum</name>
    <name type="common">Mycoparasitic fungus</name>
    <dbReference type="NCBI Taxonomy" id="41045"/>
    <lineage>
        <taxon>Eukaryota</taxon>
        <taxon>Sar</taxon>
        <taxon>Stramenopiles</taxon>
        <taxon>Oomycota</taxon>
        <taxon>Peronosporomycetes</taxon>
        <taxon>Pythiales</taxon>
        <taxon>Pythiaceae</taxon>
        <taxon>Pythium</taxon>
    </lineage>
</organism>
<dbReference type="OrthoDB" id="2333384at2759"/>
<feature type="domain" description="Arrestin-like N-terminal" evidence="1">
    <location>
        <begin position="17"/>
        <end position="133"/>
    </location>
</feature>
<dbReference type="SUPFAM" id="SSF81296">
    <property type="entry name" value="E set domains"/>
    <property type="match status" value="1"/>
</dbReference>
<comment type="caution">
    <text evidence="3">The sequence shown here is derived from an EMBL/GenBank/DDBJ whole genome shotgun (WGS) entry which is preliminary data.</text>
</comment>
<dbReference type="Pfam" id="PF02752">
    <property type="entry name" value="Arrestin_C"/>
    <property type="match status" value="1"/>
</dbReference>
<dbReference type="InterPro" id="IPR014752">
    <property type="entry name" value="Arrestin-like_C"/>
</dbReference>
<evidence type="ECO:0000313" key="4">
    <source>
        <dbReference type="Proteomes" id="UP000794436"/>
    </source>
</evidence>
<name>A0A8K1C9T5_PYTOL</name>
<dbReference type="InterPro" id="IPR011021">
    <property type="entry name" value="Arrestin-like_N"/>
</dbReference>
<dbReference type="InterPro" id="IPR014756">
    <property type="entry name" value="Ig_E-set"/>
</dbReference>
<sequence length="315" mass="35406">MDLFARSVKMHVDVARKWYTGDILSGVVTLNVRKPVDAQELAITLTGTEHLKWDEIRGAHRFATGQTHEHFSVDMHCELLDALTPGESLHLFSFELPKDLPATFAYSSVVLGSMDSVRVNMDYEMTVKLVRKGLLHANLVETLPLIIKPNPQAMIPKPQAASASQLVRAFGLFKQGQCHVRMELRSDVVVFPSDVVLTAIIDNESKTSVSGIRCVLYEDMEVIQSRVGEHPIEKQTNIVVKHLFEKKIVDEIVNGKPIRLTFPIPGIKRLLPSMSSYFVHSLGFRISVEVSLSMSRRVKVSVPVRLVQKDRARPY</sequence>
<evidence type="ECO:0000259" key="2">
    <source>
        <dbReference type="Pfam" id="PF02752"/>
    </source>
</evidence>
<feature type="domain" description="Arrestin C-terminal-like" evidence="2">
    <location>
        <begin position="175"/>
        <end position="308"/>
    </location>
</feature>
<dbReference type="Gene3D" id="2.60.40.640">
    <property type="match status" value="2"/>
</dbReference>
<dbReference type="Proteomes" id="UP000794436">
    <property type="component" value="Unassembled WGS sequence"/>
</dbReference>
<reference evidence="3" key="1">
    <citation type="submission" date="2019-03" db="EMBL/GenBank/DDBJ databases">
        <title>Long read genome sequence of the mycoparasitic Pythium oligandrum ATCC 38472 isolated from sugarbeet rhizosphere.</title>
        <authorList>
            <person name="Gaulin E."/>
        </authorList>
    </citation>
    <scope>NUCLEOTIDE SEQUENCE</scope>
    <source>
        <strain evidence="3">ATCC 38472_TT</strain>
    </source>
</reference>
<dbReference type="Pfam" id="PF00339">
    <property type="entry name" value="Arrestin_N"/>
    <property type="match status" value="1"/>
</dbReference>
<proteinExistence type="predicted"/>
<dbReference type="AlphaFoldDB" id="A0A8K1C9T5"/>
<evidence type="ECO:0000313" key="3">
    <source>
        <dbReference type="EMBL" id="TMW58557.1"/>
    </source>
</evidence>